<sequence length="167" mass="17870">MGSHFSVINDTDKTVWVTHGTNLGVLTIAVNTLRALATLSAVIPGYGTAASAITMAVSAAVDQVGRCCVPRPGIPRHHAALHEIEAVLMQAGMRKRPPGQTFTSDPLCLSLVQQAEVAIVEKNEYGGLTITTGHFTVWSGATHESNQMYRMSDHIHSLEGKETINIP</sequence>
<reference evidence="1 2" key="1">
    <citation type="journal article" date="2016" name="Mol. Biol. Evol.">
        <title>Comparative Genomics of Early-Diverging Mushroom-Forming Fungi Provides Insights into the Origins of Lignocellulose Decay Capabilities.</title>
        <authorList>
            <person name="Nagy L.G."/>
            <person name="Riley R."/>
            <person name="Tritt A."/>
            <person name="Adam C."/>
            <person name="Daum C."/>
            <person name="Floudas D."/>
            <person name="Sun H."/>
            <person name="Yadav J.S."/>
            <person name="Pangilinan J."/>
            <person name="Larsson K.H."/>
            <person name="Matsuura K."/>
            <person name="Barry K."/>
            <person name="Labutti K."/>
            <person name="Kuo R."/>
            <person name="Ohm R.A."/>
            <person name="Bhattacharya S.S."/>
            <person name="Shirouzu T."/>
            <person name="Yoshinaga Y."/>
            <person name="Martin F.M."/>
            <person name="Grigoriev I.V."/>
            <person name="Hibbett D.S."/>
        </authorList>
    </citation>
    <scope>NUCLEOTIDE SEQUENCE [LARGE SCALE GENOMIC DNA]</scope>
    <source>
        <strain evidence="1 2">HHB14362 ss-1</strain>
    </source>
</reference>
<dbReference type="Proteomes" id="UP000076761">
    <property type="component" value="Unassembled WGS sequence"/>
</dbReference>
<accession>A0A165R574</accession>
<dbReference type="InParanoid" id="A0A165R574"/>
<name>A0A165R574_9AGAM</name>
<evidence type="ECO:0000313" key="1">
    <source>
        <dbReference type="EMBL" id="KZT23324.1"/>
    </source>
</evidence>
<proteinExistence type="predicted"/>
<evidence type="ECO:0000313" key="2">
    <source>
        <dbReference type="Proteomes" id="UP000076761"/>
    </source>
</evidence>
<dbReference type="AlphaFoldDB" id="A0A165R574"/>
<keyword evidence="2" id="KW-1185">Reference proteome</keyword>
<dbReference type="EMBL" id="KV425586">
    <property type="protein sequence ID" value="KZT23324.1"/>
    <property type="molecule type" value="Genomic_DNA"/>
</dbReference>
<gene>
    <name evidence="1" type="ORF">NEOLEDRAFT_1243316</name>
</gene>
<dbReference type="OrthoDB" id="2972434at2759"/>
<organism evidence="1 2">
    <name type="scientific">Neolentinus lepideus HHB14362 ss-1</name>
    <dbReference type="NCBI Taxonomy" id="1314782"/>
    <lineage>
        <taxon>Eukaryota</taxon>
        <taxon>Fungi</taxon>
        <taxon>Dikarya</taxon>
        <taxon>Basidiomycota</taxon>
        <taxon>Agaricomycotina</taxon>
        <taxon>Agaricomycetes</taxon>
        <taxon>Gloeophyllales</taxon>
        <taxon>Gloeophyllaceae</taxon>
        <taxon>Neolentinus</taxon>
    </lineage>
</organism>
<protein>
    <submittedName>
        <fullName evidence="1">Uncharacterized protein</fullName>
    </submittedName>
</protein>